<organism evidence="2 3">
    <name type="scientific">Goodea atripinnis</name>
    <dbReference type="NCBI Taxonomy" id="208336"/>
    <lineage>
        <taxon>Eukaryota</taxon>
        <taxon>Metazoa</taxon>
        <taxon>Chordata</taxon>
        <taxon>Craniata</taxon>
        <taxon>Vertebrata</taxon>
        <taxon>Euteleostomi</taxon>
        <taxon>Actinopterygii</taxon>
        <taxon>Neopterygii</taxon>
        <taxon>Teleostei</taxon>
        <taxon>Neoteleostei</taxon>
        <taxon>Acanthomorphata</taxon>
        <taxon>Ovalentaria</taxon>
        <taxon>Atherinomorphae</taxon>
        <taxon>Cyprinodontiformes</taxon>
        <taxon>Goodeidae</taxon>
        <taxon>Goodea</taxon>
    </lineage>
</organism>
<name>A0ABV0N5S8_9TELE</name>
<dbReference type="InterPro" id="IPR035986">
    <property type="entry name" value="PKD_dom_sf"/>
</dbReference>
<dbReference type="Proteomes" id="UP001476798">
    <property type="component" value="Unassembled WGS sequence"/>
</dbReference>
<reference evidence="2 3" key="1">
    <citation type="submission" date="2021-06" db="EMBL/GenBank/DDBJ databases">
        <authorList>
            <person name="Palmer J.M."/>
        </authorList>
    </citation>
    <scope>NUCLEOTIDE SEQUENCE [LARGE SCALE GENOMIC DNA]</scope>
    <source>
        <strain evidence="2 3">GA_2019</strain>
        <tissue evidence="2">Muscle</tissue>
    </source>
</reference>
<evidence type="ECO:0000313" key="2">
    <source>
        <dbReference type="EMBL" id="MEQ2166750.1"/>
    </source>
</evidence>
<dbReference type="SUPFAM" id="SSF49299">
    <property type="entry name" value="PKD domain"/>
    <property type="match status" value="1"/>
</dbReference>
<protein>
    <recommendedName>
        <fullName evidence="1">PKD domain-containing protein</fullName>
    </recommendedName>
</protein>
<feature type="domain" description="PKD" evidence="1">
    <location>
        <begin position="1"/>
        <end position="55"/>
    </location>
</feature>
<dbReference type="InterPro" id="IPR050310">
    <property type="entry name" value="VPS10-sortilin"/>
</dbReference>
<gene>
    <name evidence="2" type="ORF">GOODEAATRI_031450</name>
</gene>
<keyword evidence="3" id="KW-1185">Reference proteome</keyword>
<dbReference type="Gene3D" id="2.60.40.10">
    <property type="entry name" value="Immunoglobulins"/>
    <property type="match status" value="1"/>
</dbReference>
<dbReference type="PANTHER" id="PTHR12106:SF10">
    <property type="entry name" value="VPS10 DOMAIN-CONTAINING RECEPTOR SORCS3"/>
    <property type="match status" value="1"/>
</dbReference>
<sequence length="80" mass="8684">GESPSTSIQLDFGDGIKITYSNLSRTDDGIKHIYRMTGIYRVIATAENSLGSDSSTLFLHITSTWISNVITHSCNSGESN</sequence>
<comment type="caution">
    <text evidence="2">The sequence shown here is derived from an EMBL/GenBank/DDBJ whole genome shotgun (WGS) entry which is preliminary data.</text>
</comment>
<dbReference type="Pfam" id="PF00801">
    <property type="entry name" value="PKD"/>
    <property type="match status" value="1"/>
</dbReference>
<dbReference type="PANTHER" id="PTHR12106">
    <property type="entry name" value="SORTILIN RELATED"/>
    <property type="match status" value="1"/>
</dbReference>
<dbReference type="PROSITE" id="PS50093">
    <property type="entry name" value="PKD"/>
    <property type="match status" value="1"/>
</dbReference>
<dbReference type="EMBL" id="JAHRIO010025351">
    <property type="protein sequence ID" value="MEQ2166750.1"/>
    <property type="molecule type" value="Genomic_DNA"/>
</dbReference>
<evidence type="ECO:0000259" key="1">
    <source>
        <dbReference type="PROSITE" id="PS50093"/>
    </source>
</evidence>
<proteinExistence type="predicted"/>
<evidence type="ECO:0000313" key="3">
    <source>
        <dbReference type="Proteomes" id="UP001476798"/>
    </source>
</evidence>
<dbReference type="InterPro" id="IPR013783">
    <property type="entry name" value="Ig-like_fold"/>
</dbReference>
<dbReference type="InterPro" id="IPR000601">
    <property type="entry name" value="PKD_dom"/>
</dbReference>
<accession>A0ABV0N5S8</accession>
<feature type="non-terminal residue" evidence="2">
    <location>
        <position position="1"/>
    </location>
</feature>